<evidence type="ECO:0000313" key="4">
    <source>
        <dbReference type="Proteomes" id="UP000075420"/>
    </source>
</evidence>
<accession>A0A150P1S2</accession>
<evidence type="ECO:0000256" key="1">
    <source>
        <dbReference type="ARBA" id="ARBA00022747"/>
    </source>
</evidence>
<gene>
    <name evidence="3" type="ORF">BE08_43075</name>
</gene>
<sequence length="118" mass="13278">MFFMSEDYWPLNTTLYSSDLKGNEPSFVFHTLKRVDFEKYSDKVAVPGINRNHLHMDPVLIPPAAVQGAFALSADQWRIAARALVRENETLGALRDTLLPKLLSGELRVPEAEHAAEL</sequence>
<dbReference type="InterPro" id="IPR044946">
    <property type="entry name" value="Restrct_endonuc_typeI_TRD_sf"/>
</dbReference>
<keyword evidence="2" id="KW-0238">DNA-binding</keyword>
<dbReference type="AlphaFoldDB" id="A0A150P1S2"/>
<dbReference type="GO" id="GO:0003677">
    <property type="term" value="F:DNA binding"/>
    <property type="evidence" value="ECO:0007669"/>
    <property type="project" value="UniProtKB-KW"/>
</dbReference>
<evidence type="ECO:0000256" key="2">
    <source>
        <dbReference type="ARBA" id="ARBA00023125"/>
    </source>
</evidence>
<comment type="caution">
    <text evidence="3">The sequence shown here is derived from an EMBL/GenBank/DDBJ whole genome shotgun (WGS) entry which is preliminary data.</text>
</comment>
<dbReference type="EMBL" id="JELY01003408">
    <property type="protein sequence ID" value="KYF49116.1"/>
    <property type="molecule type" value="Genomic_DNA"/>
</dbReference>
<reference evidence="3 4" key="1">
    <citation type="submission" date="2014-02" db="EMBL/GenBank/DDBJ databases">
        <title>The small core and large imbalanced accessory genome model reveals a collaborative survival strategy of Sorangium cellulosum strains in nature.</title>
        <authorList>
            <person name="Han K."/>
            <person name="Peng R."/>
            <person name="Blom J."/>
            <person name="Li Y.-Z."/>
        </authorList>
    </citation>
    <scope>NUCLEOTIDE SEQUENCE [LARGE SCALE GENOMIC DNA]</scope>
    <source>
        <strain evidence="3 4">So0157-25</strain>
    </source>
</reference>
<dbReference type="SUPFAM" id="SSF116734">
    <property type="entry name" value="DNA methylase specificity domain"/>
    <property type="match status" value="1"/>
</dbReference>
<dbReference type="GO" id="GO:0009307">
    <property type="term" value="P:DNA restriction-modification system"/>
    <property type="evidence" value="ECO:0007669"/>
    <property type="project" value="UniProtKB-KW"/>
</dbReference>
<name>A0A150P1S2_SORCE</name>
<evidence type="ECO:0000313" key="3">
    <source>
        <dbReference type="EMBL" id="KYF49116.1"/>
    </source>
</evidence>
<evidence type="ECO:0008006" key="5">
    <source>
        <dbReference type="Google" id="ProtNLM"/>
    </source>
</evidence>
<keyword evidence="1" id="KW-0680">Restriction system</keyword>
<dbReference type="Gene3D" id="3.90.220.20">
    <property type="entry name" value="DNA methylase specificity domains"/>
    <property type="match status" value="1"/>
</dbReference>
<dbReference type="Proteomes" id="UP000075420">
    <property type="component" value="Unassembled WGS sequence"/>
</dbReference>
<proteinExistence type="predicted"/>
<protein>
    <recommendedName>
        <fullName evidence="5">Type I restriction modification DNA specificity domain-containing protein</fullName>
    </recommendedName>
</protein>
<organism evidence="3 4">
    <name type="scientific">Sorangium cellulosum</name>
    <name type="common">Polyangium cellulosum</name>
    <dbReference type="NCBI Taxonomy" id="56"/>
    <lineage>
        <taxon>Bacteria</taxon>
        <taxon>Pseudomonadati</taxon>
        <taxon>Myxococcota</taxon>
        <taxon>Polyangia</taxon>
        <taxon>Polyangiales</taxon>
        <taxon>Polyangiaceae</taxon>
        <taxon>Sorangium</taxon>
    </lineage>
</organism>